<evidence type="ECO:0000256" key="11">
    <source>
        <dbReference type="ARBA" id="ARBA00022840"/>
    </source>
</evidence>
<dbReference type="InterPro" id="IPR002902">
    <property type="entry name" value="GNK2"/>
</dbReference>
<evidence type="ECO:0000313" key="19">
    <source>
        <dbReference type="EnsemblPlants" id="EMT27910"/>
    </source>
</evidence>
<feature type="signal peptide" evidence="18">
    <location>
        <begin position="1"/>
        <end position="22"/>
    </location>
</feature>
<evidence type="ECO:0000256" key="14">
    <source>
        <dbReference type="ARBA" id="ARBA00023170"/>
    </source>
</evidence>
<dbReference type="InterPro" id="IPR017441">
    <property type="entry name" value="Protein_kinase_ATP_BS"/>
</dbReference>
<evidence type="ECO:0000256" key="6">
    <source>
        <dbReference type="ARBA" id="ARBA00022692"/>
    </source>
</evidence>
<keyword evidence="13 17" id="KW-0472">Membrane</keyword>
<dbReference type="GO" id="GO:0002229">
    <property type="term" value="P:defense response to oomycetes"/>
    <property type="evidence" value="ECO:0007669"/>
    <property type="project" value="UniProtKB-ARBA"/>
</dbReference>
<evidence type="ECO:0000256" key="17">
    <source>
        <dbReference type="SAM" id="Phobius"/>
    </source>
</evidence>
<dbReference type="PROSITE" id="PS00108">
    <property type="entry name" value="PROTEIN_KINASE_ST"/>
    <property type="match status" value="1"/>
</dbReference>
<dbReference type="InterPro" id="IPR011009">
    <property type="entry name" value="Kinase-like_dom_sf"/>
</dbReference>
<name>M8BSE0_AEGTA</name>
<organism evidence="19">
    <name type="scientific">Aegilops tauschii</name>
    <name type="common">Tausch's goatgrass</name>
    <name type="synonym">Aegilops squarrosa</name>
    <dbReference type="NCBI Taxonomy" id="37682"/>
    <lineage>
        <taxon>Eukaryota</taxon>
        <taxon>Viridiplantae</taxon>
        <taxon>Streptophyta</taxon>
        <taxon>Embryophyta</taxon>
        <taxon>Tracheophyta</taxon>
        <taxon>Spermatophyta</taxon>
        <taxon>Magnoliopsida</taxon>
        <taxon>Liliopsida</taxon>
        <taxon>Poales</taxon>
        <taxon>Poaceae</taxon>
        <taxon>BOP clade</taxon>
        <taxon>Pooideae</taxon>
        <taxon>Triticodae</taxon>
        <taxon>Triticeae</taxon>
        <taxon>Triticinae</taxon>
        <taxon>Aegilops</taxon>
    </lineage>
</organism>
<proteinExistence type="inferred from homology"/>
<comment type="similarity">
    <text evidence="2">In the N-terminal section; belongs to the leguminous lectin family.</text>
</comment>
<dbReference type="AlphaFoldDB" id="M8BSE0"/>
<dbReference type="EnsemblPlants" id="EMT27910">
    <property type="protein sequence ID" value="EMT27910"/>
    <property type="gene ID" value="F775_00147"/>
</dbReference>
<keyword evidence="4" id="KW-1003">Cell membrane</keyword>
<dbReference type="Gene3D" id="1.10.510.10">
    <property type="entry name" value="Transferase(Phosphotransferase) domain 1"/>
    <property type="match status" value="1"/>
</dbReference>
<protein>
    <submittedName>
        <fullName evidence="19">Cysteine-rich receptor-like protein kinase 25</fullName>
    </submittedName>
</protein>
<keyword evidence="14" id="KW-0675">Receptor</keyword>
<dbReference type="SUPFAM" id="SSF56112">
    <property type="entry name" value="Protein kinase-like (PK-like)"/>
    <property type="match status" value="1"/>
</dbReference>
<dbReference type="SMART" id="SM00220">
    <property type="entry name" value="S_TKc"/>
    <property type="match status" value="1"/>
</dbReference>
<evidence type="ECO:0000256" key="4">
    <source>
        <dbReference type="ARBA" id="ARBA00022475"/>
    </source>
</evidence>
<dbReference type="FunFam" id="1.10.510.10:FF:000240">
    <property type="entry name" value="Lectin-domain containing receptor kinase A4.3"/>
    <property type="match status" value="1"/>
</dbReference>
<evidence type="ECO:0000256" key="7">
    <source>
        <dbReference type="ARBA" id="ARBA00022729"/>
    </source>
</evidence>
<evidence type="ECO:0000256" key="15">
    <source>
        <dbReference type="ARBA" id="ARBA00023180"/>
    </source>
</evidence>
<dbReference type="Gene3D" id="3.30.430.20">
    <property type="entry name" value="Gnk2 domain, C-X8-C-X2-C motif"/>
    <property type="match status" value="2"/>
</dbReference>
<evidence type="ECO:0000256" key="18">
    <source>
        <dbReference type="SAM" id="SignalP"/>
    </source>
</evidence>
<feature type="region of interest" description="Disordered" evidence="16">
    <location>
        <begin position="728"/>
        <end position="755"/>
    </location>
</feature>
<dbReference type="FunFam" id="3.30.200.20:FF:000168">
    <property type="entry name" value="L-type lectin-domain containing receptor kinase IX.1"/>
    <property type="match status" value="1"/>
</dbReference>
<sequence>MASPPWVRLVLILLAGIAACHARPLFDGDGDAVIDETPQPLRPSVISCSTASNYTEGSKYHVNLDSLLSPTPVAADSSGFFNGTFGAAGDEVFGMFMCYAGDTDSECQDCLIRAPEGIMKACPHSRTVRAVYNACTIQYSDKSFFSVADLSVVDKVDLSVAPKLEQTPYPTWNDRNHGHWYQGVVLAGYILDTAGVSHTRFKLIHRLMMKACQRPERIAEGTEGFTEAEWVQAVVQCTRDLPASECTRCLSYYTDQLPRWFPNNSGGTIKGSSCYLRYAILADADKPRPRTVRLETYRYSEEYEEEENEHQRNMETARRKHRRKVVIIASLITISVALVVCLIGLLVRFVLYPWRTWVAAARVAMRSMLYRWRTWVAAARVAMRSFMERPPKVAAYFHRKSARQDELEQGTGLRRFRYAELAAATDGFSGRNKLGEGGFGSVYRGFLHDMNLHIAVKKVSKSSRQGWKEFVSEVKIISRLRHRNLVPLVGWFYGGDDDGLLLVYELMPNGSLDAHLYKLDQLLPWAVRYQVALGVGSALMYLHQDTEERVLHRDVKPSNIMLDASFNARLGDFGLARFICDGRGSLTTGAAGTLGYMDPKCVFAGKASVESDIYSFGVVLLEMACGRAPAVAVDDDDGVVIHLLQWWVGESHGRGAILEAADARLDGKFDEKEMECIMVVGLWCGHPDPALRPSIRQAVSVLRLEVPPPSLPGKMPVATYLMQPPADDSFGSSVTSGSSGSGDASTTHSARDKFE</sequence>
<evidence type="ECO:0000256" key="9">
    <source>
        <dbReference type="ARBA" id="ARBA00022741"/>
    </source>
</evidence>
<dbReference type="Pfam" id="PF01657">
    <property type="entry name" value="Stress-antifung"/>
    <property type="match status" value="2"/>
</dbReference>
<reference evidence="19" key="1">
    <citation type="submission" date="2015-06" db="UniProtKB">
        <authorList>
            <consortium name="EnsemblPlants"/>
        </authorList>
    </citation>
    <scope>IDENTIFICATION</scope>
</reference>
<feature type="compositionally biased region" description="Low complexity" evidence="16">
    <location>
        <begin position="728"/>
        <end position="748"/>
    </location>
</feature>
<dbReference type="CDD" id="cd23509">
    <property type="entry name" value="Gnk2-like"/>
    <property type="match status" value="2"/>
</dbReference>
<keyword evidence="10" id="KW-0418">Kinase</keyword>
<evidence type="ECO:0000256" key="5">
    <source>
        <dbReference type="ARBA" id="ARBA00022679"/>
    </source>
</evidence>
<dbReference type="PROSITE" id="PS50011">
    <property type="entry name" value="PROTEIN_KINASE_DOM"/>
    <property type="match status" value="1"/>
</dbReference>
<evidence type="ECO:0000256" key="10">
    <source>
        <dbReference type="ARBA" id="ARBA00022777"/>
    </source>
</evidence>
<evidence type="ECO:0000256" key="2">
    <source>
        <dbReference type="ARBA" id="ARBA00008536"/>
    </source>
</evidence>
<feature type="chain" id="PRO_5014583694" evidence="18">
    <location>
        <begin position="23"/>
        <end position="755"/>
    </location>
</feature>
<evidence type="ECO:0000256" key="16">
    <source>
        <dbReference type="SAM" id="MobiDB-lite"/>
    </source>
</evidence>
<dbReference type="PROSITE" id="PS00107">
    <property type="entry name" value="PROTEIN_KINASE_ATP"/>
    <property type="match status" value="1"/>
</dbReference>
<keyword evidence="7 18" id="KW-0732">Signal</keyword>
<keyword evidence="8" id="KW-0677">Repeat</keyword>
<accession>M8BSE0</accession>
<evidence type="ECO:0000256" key="8">
    <source>
        <dbReference type="ARBA" id="ARBA00022737"/>
    </source>
</evidence>
<dbReference type="PANTHER" id="PTHR27007">
    <property type="match status" value="1"/>
</dbReference>
<keyword evidence="6 17" id="KW-0812">Transmembrane</keyword>
<dbReference type="InterPro" id="IPR000719">
    <property type="entry name" value="Prot_kinase_dom"/>
</dbReference>
<evidence type="ECO:0000256" key="12">
    <source>
        <dbReference type="ARBA" id="ARBA00022989"/>
    </source>
</evidence>
<dbReference type="PROSITE" id="PS51473">
    <property type="entry name" value="GNK2"/>
    <property type="match status" value="2"/>
</dbReference>
<keyword evidence="9" id="KW-0547">Nucleotide-binding</keyword>
<feature type="transmembrane region" description="Helical" evidence="17">
    <location>
        <begin position="325"/>
        <end position="347"/>
    </location>
</feature>
<dbReference type="GO" id="GO:0005886">
    <property type="term" value="C:plasma membrane"/>
    <property type="evidence" value="ECO:0007669"/>
    <property type="project" value="UniProtKB-SubCell"/>
</dbReference>
<comment type="subcellular location">
    <subcellularLocation>
        <location evidence="1">Cell membrane</location>
        <topology evidence="1">Single-pass type I membrane protein</topology>
    </subcellularLocation>
</comment>
<evidence type="ECO:0000256" key="1">
    <source>
        <dbReference type="ARBA" id="ARBA00004251"/>
    </source>
</evidence>
<keyword evidence="15" id="KW-0325">Glycoprotein</keyword>
<dbReference type="GO" id="GO:0004672">
    <property type="term" value="F:protein kinase activity"/>
    <property type="evidence" value="ECO:0007669"/>
    <property type="project" value="InterPro"/>
</dbReference>
<dbReference type="InterPro" id="IPR038408">
    <property type="entry name" value="GNK2_sf"/>
</dbReference>
<evidence type="ECO:0000256" key="3">
    <source>
        <dbReference type="ARBA" id="ARBA00010217"/>
    </source>
</evidence>
<dbReference type="InterPro" id="IPR050528">
    <property type="entry name" value="L-type_Lectin-RKs"/>
</dbReference>
<dbReference type="GO" id="GO:0005524">
    <property type="term" value="F:ATP binding"/>
    <property type="evidence" value="ECO:0007669"/>
    <property type="project" value="UniProtKB-UniRule"/>
</dbReference>
<comment type="similarity">
    <text evidence="3">In the C-terminal section; belongs to the protein kinase superfamily. Ser/Thr protein kinase family.</text>
</comment>
<keyword evidence="5" id="KW-0808">Transferase</keyword>
<keyword evidence="12 17" id="KW-1133">Transmembrane helix</keyword>
<dbReference type="Gene3D" id="3.30.200.20">
    <property type="entry name" value="Phosphorylase Kinase, domain 1"/>
    <property type="match status" value="1"/>
</dbReference>
<dbReference type="InterPro" id="IPR008271">
    <property type="entry name" value="Ser/Thr_kinase_AS"/>
</dbReference>
<keyword evidence="11" id="KW-0067">ATP-binding</keyword>
<evidence type="ECO:0000256" key="13">
    <source>
        <dbReference type="ARBA" id="ARBA00023136"/>
    </source>
</evidence>
<dbReference type="Pfam" id="PF00069">
    <property type="entry name" value="Pkinase"/>
    <property type="match status" value="1"/>
</dbReference>